<name>A0A9Q1BU25_HOLLE</name>
<proteinExistence type="predicted"/>
<dbReference type="Proteomes" id="UP001152320">
    <property type="component" value="Chromosome 12"/>
</dbReference>
<dbReference type="OrthoDB" id="6782675at2759"/>
<keyword evidence="3" id="KW-1185">Reference proteome</keyword>
<dbReference type="AlphaFoldDB" id="A0A9Q1BU25"/>
<feature type="compositionally biased region" description="Polar residues" evidence="1">
    <location>
        <begin position="53"/>
        <end position="65"/>
    </location>
</feature>
<dbReference type="PANTHER" id="PTHR21301:SF10">
    <property type="entry name" value="REVERSE TRANSCRIPTASE DOMAIN-CONTAINING PROTEIN"/>
    <property type="match status" value="1"/>
</dbReference>
<feature type="region of interest" description="Disordered" evidence="1">
    <location>
        <begin position="53"/>
        <end position="73"/>
    </location>
</feature>
<protein>
    <submittedName>
        <fullName evidence="2">Uncharacterized protein</fullName>
    </submittedName>
</protein>
<organism evidence="2 3">
    <name type="scientific">Holothuria leucospilota</name>
    <name type="common">Black long sea cucumber</name>
    <name type="synonym">Mertensiothuria leucospilota</name>
    <dbReference type="NCBI Taxonomy" id="206669"/>
    <lineage>
        <taxon>Eukaryota</taxon>
        <taxon>Metazoa</taxon>
        <taxon>Echinodermata</taxon>
        <taxon>Eleutherozoa</taxon>
        <taxon>Echinozoa</taxon>
        <taxon>Holothuroidea</taxon>
        <taxon>Aspidochirotacea</taxon>
        <taxon>Aspidochirotida</taxon>
        <taxon>Holothuriidae</taxon>
        <taxon>Holothuria</taxon>
    </lineage>
</organism>
<dbReference type="EMBL" id="JAIZAY010000012">
    <property type="protein sequence ID" value="KAJ8032678.1"/>
    <property type="molecule type" value="Genomic_DNA"/>
</dbReference>
<sequence>MTRFVLNNNVFEFNEEFYLQTSGTAIGTKMAPSYANIFMSIFEDHLQALSSTNPNCLTPVNTPRPQNEGAPET</sequence>
<reference evidence="2" key="1">
    <citation type="submission" date="2021-10" db="EMBL/GenBank/DDBJ databases">
        <title>Tropical sea cucumber genome reveals ecological adaptation and Cuvierian tubules defense mechanism.</title>
        <authorList>
            <person name="Chen T."/>
        </authorList>
    </citation>
    <scope>NUCLEOTIDE SEQUENCE</scope>
    <source>
        <strain evidence="2">Nanhai2018</strain>
        <tissue evidence="2">Muscle</tissue>
    </source>
</reference>
<gene>
    <name evidence="2" type="ORF">HOLleu_26268</name>
</gene>
<comment type="caution">
    <text evidence="2">The sequence shown here is derived from an EMBL/GenBank/DDBJ whole genome shotgun (WGS) entry which is preliminary data.</text>
</comment>
<evidence type="ECO:0000256" key="1">
    <source>
        <dbReference type="SAM" id="MobiDB-lite"/>
    </source>
</evidence>
<evidence type="ECO:0000313" key="2">
    <source>
        <dbReference type="EMBL" id="KAJ8032678.1"/>
    </source>
</evidence>
<evidence type="ECO:0000313" key="3">
    <source>
        <dbReference type="Proteomes" id="UP001152320"/>
    </source>
</evidence>
<accession>A0A9Q1BU25</accession>
<dbReference type="PANTHER" id="PTHR21301">
    <property type="entry name" value="REVERSE TRANSCRIPTASE"/>
    <property type="match status" value="1"/>
</dbReference>